<sequence>MVVLGFNEFMTLLRNPLWLLVIFVSYLLAKALWVQLDIYGEFQNGALVLLRTAYRMQPTSLSADYGSGRWTPEDFSQNLTVIYCVWEKMRAIESYLIENGIVKTYEDLNLDRVKYLGIVVDSDEARETSKVIELLEWLSDVGVKMYIKFCKNVTLCSFYGYLLKVWIQGNKATTVKPYNLLGHAITFSSPHRQSWLEKSTSSSQGR</sequence>
<organism evidence="10 11">
    <name type="scientific">Lactuca saligna</name>
    <name type="common">Willowleaf lettuce</name>
    <dbReference type="NCBI Taxonomy" id="75948"/>
    <lineage>
        <taxon>Eukaryota</taxon>
        <taxon>Viridiplantae</taxon>
        <taxon>Streptophyta</taxon>
        <taxon>Embryophyta</taxon>
        <taxon>Tracheophyta</taxon>
        <taxon>Spermatophyta</taxon>
        <taxon>Magnoliopsida</taxon>
        <taxon>eudicotyledons</taxon>
        <taxon>Gunneridae</taxon>
        <taxon>Pentapetalae</taxon>
        <taxon>asterids</taxon>
        <taxon>campanulids</taxon>
        <taxon>Asterales</taxon>
        <taxon>Asteraceae</taxon>
        <taxon>Cichorioideae</taxon>
        <taxon>Cichorieae</taxon>
        <taxon>Lactucinae</taxon>
        <taxon>Lactuca</taxon>
    </lineage>
</organism>
<keyword evidence="6" id="KW-0460">Magnesium</keyword>
<gene>
    <name evidence="10" type="ORF">LSALG_LOCUS41974</name>
</gene>
<evidence type="ECO:0000256" key="8">
    <source>
        <dbReference type="SAM" id="Phobius"/>
    </source>
</evidence>
<dbReference type="AlphaFoldDB" id="A0AA36A497"/>
<feature type="domain" description="Sey1/RHD3-like three-helix bundle" evidence="9">
    <location>
        <begin position="1"/>
        <end position="39"/>
    </location>
</feature>
<keyword evidence="11" id="KW-1185">Reference proteome</keyword>
<dbReference type="EC" id="2.5.1.87" evidence="4"/>
<dbReference type="GO" id="GO:0005789">
    <property type="term" value="C:endoplasmic reticulum membrane"/>
    <property type="evidence" value="ECO:0007669"/>
    <property type="project" value="TreeGrafter"/>
</dbReference>
<evidence type="ECO:0000259" key="9">
    <source>
        <dbReference type="Pfam" id="PF20428"/>
    </source>
</evidence>
<name>A0AA36A497_LACSI</name>
<evidence type="ECO:0000256" key="4">
    <source>
        <dbReference type="ARBA" id="ARBA00012596"/>
    </source>
</evidence>
<evidence type="ECO:0000313" key="11">
    <source>
        <dbReference type="Proteomes" id="UP001177003"/>
    </source>
</evidence>
<evidence type="ECO:0000256" key="1">
    <source>
        <dbReference type="ARBA" id="ARBA00001946"/>
    </source>
</evidence>
<comment type="cofactor">
    <cofactor evidence="1">
        <name>Mg(2+)</name>
        <dbReference type="ChEBI" id="CHEBI:18420"/>
    </cofactor>
</comment>
<keyword evidence="8" id="KW-0812">Transmembrane</keyword>
<comment type="pathway">
    <text evidence="2">Protein modification; protein glycosylation.</text>
</comment>
<keyword evidence="5" id="KW-0808">Transferase</keyword>
<dbReference type="Pfam" id="PF20428">
    <property type="entry name" value="Sey1_3HB"/>
    <property type="match status" value="1"/>
</dbReference>
<evidence type="ECO:0000313" key="10">
    <source>
        <dbReference type="EMBL" id="CAI9303541.1"/>
    </source>
</evidence>
<keyword evidence="8" id="KW-0472">Membrane</keyword>
<protein>
    <recommendedName>
        <fullName evidence="4">ditrans,polycis-polyprenyl diphosphate synthase [(2E,6E)-farnesyldiphosphate specific]</fullName>
        <ecNumber evidence="4">2.5.1.87</ecNumber>
    </recommendedName>
</protein>
<evidence type="ECO:0000256" key="3">
    <source>
        <dbReference type="ARBA" id="ARBA00005432"/>
    </source>
</evidence>
<evidence type="ECO:0000256" key="5">
    <source>
        <dbReference type="ARBA" id="ARBA00022679"/>
    </source>
</evidence>
<reference evidence="10" key="1">
    <citation type="submission" date="2023-04" db="EMBL/GenBank/DDBJ databases">
        <authorList>
            <person name="Vijverberg K."/>
            <person name="Xiong W."/>
            <person name="Schranz E."/>
        </authorList>
    </citation>
    <scope>NUCLEOTIDE SEQUENCE</scope>
</reference>
<evidence type="ECO:0000256" key="2">
    <source>
        <dbReference type="ARBA" id="ARBA00004922"/>
    </source>
</evidence>
<dbReference type="EMBL" id="OX465085">
    <property type="protein sequence ID" value="CAI9303541.1"/>
    <property type="molecule type" value="Genomic_DNA"/>
</dbReference>
<accession>A0AA36A497</accession>
<dbReference type="Proteomes" id="UP001177003">
    <property type="component" value="Chromosome 9"/>
</dbReference>
<proteinExistence type="inferred from homology"/>
<evidence type="ECO:0000256" key="6">
    <source>
        <dbReference type="ARBA" id="ARBA00022842"/>
    </source>
</evidence>
<dbReference type="InterPro" id="IPR046758">
    <property type="entry name" value="Sey1/RHD3-like_3HB"/>
</dbReference>
<comment type="similarity">
    <text evidence="3">Belongs to the UPP synthase family.</text>
</comment>
<dbReference type="PANTHER" id="PTHR21528">
    <property type="entry name" value="DEHYDRODOLICHYL DIPHOSPHATE SYNTHASE COMPLEX SUBUNIT NUS1"/>
    <property type="match status" value="1"/>
</dbReference>
<dbReference type="PANTHER" id="PTHR21528:SF0">
    <property type="entry name" value="DEHYDRODOLICHYL DIPHOSPHATE SYNTHASE COMPLEX SUBUNIT NUS1"/>
    <property type="match status" value="1"/>
</dbReference>
<dbReference type="GO" id="GO:1904423">
    <property type="term" value="C:dehydrodolichyl diphosphate synthase complex"/>
    <property type="evidence" value="ECO:0007669"/>
    <property type="project" value="InterPro"/>
</dbReference>
<dbReference type="GO" id="GO:0045547">
    <property type="term" value="F:ditrans,polycis-polyprenyl diphosphate synthase [(2E,6E)-farnesyl diphosphate specific] activity"/>
    <property type="evidence" value="ECO:0007669"/>
    <property type="project" value="UniProtKB-EC"/>
</dbReference>
<comment type="catalytic activity">
    <reaction evidence="7">
        <text>n isopentenyl diphosphate + (2E,6E)-farnesyl diphosphate = a di-trans,poly-cis-polyprenyl diphosphate + n diphosphate</text>
        <dbReference type="Rhea" id="RHEA:53008"/>
        <dbReference type="Rhea" id="RHEA-COMP:19494"/>
        <dbReference type="ChEBI" id="CHEBI:33019"/>
        <dbReference type="ChEBI" id="CHEBI:128769"/>
        <dbReference type="ChEBI" id="CHEBI:136960"/>
        <dbReference type="ChEBI" id="CHEBI:175763"/>
        <dbReference type="EC" id="2.5.1.87"/>
    </reaction>
</comment>
<evidence type="ECO:0000256" key="7">
    <source>
        <dbReference type="ARBA" id="ARBA00047353"/>
    </source>
</evidence>
<dbReference type="InterPro" id="IPR038887">
    <property type="entry name" value="Nus1/NgBR"/>
</dbReference>
<feature type="transmembrane region" description="Helical" evidence="8">
    <location>
        <begin position="16"/>
        <end position="34"/>
    </location>
</feature>
<keyword evidence="8" id="KW-1133">Transmembrane helix</keyword>